<dbReference type="EMBL" id="PECH01000009">
    <property type="protein sequence ID" value="TDZ78161.1"/>
    <property type="molecule type" value="Genomic_DNA"/>
</dbReference>
<proteinExistence type="predicted"/>
<dbReference type="AlphaFoldDB" id="A0A4R8RX50"/>
<name>A0A4R8RX50_9MYCO</name>
<evidence type="ECO:0000313" key="3">
    <source>
        <dbReference type="Proteomes" id="UP000295117"/>
    </source>
</evidence>
<feature type="transmembrane region" description="Helical" evidence="1">
    <location>
        <begin position="31"/>
        <end position="51"/>
    </location>
</feature>
<reference evidence="2 3" key="1">
    <citation type="journal article" date="2019" name="Sci. Rep.">
        <title>Extended insight into the Mycobacterium chelonae-abscessus complex through whole genome sequencing of Mycobacterium salmoniphilum outbreak and Mycobacterium salmoniphilum-like strains.</title>
        <authorList>
            <person name="Behra P.R.K."/>
            <person name="Das S."/>
            <person name="Pettersson B.M.F."/>
            <person name="Shirreff L."/>
            <person name="DuCote T."/>
            <person name="Jacobsson K.G."/>
            <person name="Ennis D.G."/>
            <person name="Kirsebom L.A."/>
        </authorList>
    </citation>
    <scope>NUCLEOTIDE SEQUENCE [LARGE SCALE GENOMIC DNA]</scope>
    <source>
        <strain evidence="2 3">DE 4585</strain>
    </source>
</reference>
<sequence>MVDHPSNDVDPSVVRWIPMADIPALIREREILGAGSLVGLMALLTGIGPLGH</sequence>
<gene>
    <name evidence="2" type="ORF">DE4585_03997</name>
</gene>
<organism evidence="2 3">
    <name type="scientific">Mycobacteroides salmoniphilum</name>
    <dbReference type="NCBI Taxonomy" id="404941"/>
    <lineage>
        <taxon>Bacteria</taxon>
        <taxon>Bacillati</taxon>
        <taxon>Actinomycetota</taxon>
        <taxon>Actinomycetes</taxon>
        <taxon>Mycobacteriales</taxon>
        <taxon>Mycobacteriaceae</taxon>
        <taxon>Mycobacteroides</taxon>
    </lineage>
</organism>
<evidence type="ECO:0000313" key="2">
    <source>
        <dbReference type="EMBL" id="TDZ78161.1"/>
    </source>
</evidence>
<keyword evidence="1" id="KW-0812">Transmembrane</keyword>
<dbReference type="Proteomes" id="UP000295117">
    <property type="component" value="Unassembled WGS sequence"/>
</dbReference>
<keyword evidence="1" id="KW-0472">Membrane</keyword>
<evidence type="ECO:0000256" key="1">
    <source>
        <dbReference type="SAM" id="Phobius"/>
    </source>
</evidence>
<keyword evidence="1" id="KW-1133">Transmembrane helix</keyword>
<protein>
    <submittedName>
        <fullName evidence="2">Uncharacterized protein</fullName>
    </submittedName>
</protein>
<accession>A0A4R8RX50</accession>
<comment type="caution">
    <text evidence="2">The sequence shown here is derived from an EMBL/GenBank/DDBJ whole genome shotgun (WGS) entry which is preliminary data.</text>
</comment>